<evidence type="ECO:0000313" key="2">
    <source>
        <dbReference type="EMBL" id="KAL2058346.1"/>
    </source>
</evidence>
<dbReference type="EMBL" id="JBHFEH010000002">
    <property type="protein sequence ID" value="KAL2058346.1"/>
    <property type="molecule type" value="Genomic_DNA"/>
</dbReference>
<feature type="domain" description="Argonaute linker 2" evidence="1">
    <location>
        <begin position="11"/>
        <end position="60"/>
    </location>
</feature>
<protein>
    <recommendedName>
        <fullName evidence="1">Argonaute linker 2 domain-containing protein</fullName>
    </recommendedName>
</protein>
<dbReference type="Proteomes" id="UP001590951">
    <property type="component" value="Unassembled WGS sequence"/>
</dbReference>
<evidence type="ECO:0000259" key="1">
    <source>
        <dbReference type="Pfam" id="PF16488"/>
    </source>
</evidence>
<proteinExistence type="predicted"/>
<organism evidence="2 3">
    <name type="scientific">Lepraria finkii</name>
    <dbReference type="NCBI Taxonomy" id="1340010"/>
    <lineage>
        <taxon>Eukaryota</taxon>
        <taxon>Fungi</taxon>
        <taxon>Dikarya</taxon>
        <taxon>Ascomycota</taxon>
        <taxon>Pezizomycotina</taxon>
        <taxon>Lecanoromycetes</taxon>
        <taxon>OSLEUM clade</taxon>
        <taxon>Lecanoromycetidae</taxon>
        <taxon>Lecanorales</taxon>
        <taxon>Lecanorineae</taxon>
        <taxon>Stereocaulaceae</taxon>
        <taxon>Lepraria</taxon>
    </lineage>
</organism>
<keyword evidence="3" id="KW-1185">Reference proteome</keyword>
<gene>
    <name evidence="2" type="ORF">ABVK25_001074</name>
</gene>
<sequence>MIRFAVCKPWENMNSITQEGVNAVGLLPQANVNLGRFSISVTARLITLPGRVLTEPKIRYKQDKSPFVRGGSWNIQGIKFNTGGTLRN</sequence>
<reference evidence="2 3" key="1">
    <citation type="submission" date="2024-09" db="EMBL/GenBank/DDBJ databases">
        <title>Rethinking Asexuality: The Enigmatic Case of Functional Sexual Genes in Lepraria (Stereocaulaceae).</title>
        <authorList>
            <person name="Doellman M."/>
            <person name="Sun Y."/>
            <person name="Barcenas-Pena A."/>
            <person name="Lumbsch H.T."/>
            <person name="Grewe F."/>
        </authorList>
    </citation>
    <scope>NUCLEOTIDE SEQUENCE [LARGE SCALE GENOMIC DNA]</scope>
    <source>
        <strain evidence="2 3">Grewe 0041</strain>
    </source>
</reference>
<dbReference type="Pfam" id="PF16488">
    <property type="entry name" value="ArgoL2"/>
    <property type="match status" value="1"/>
</dbReference>
<comment type="caution">
    <text evidence="2">The sequence shown here is derived from an EMBL/GenBank/DDBJ whole genome shotgun (WGS) entry which is preliminary data.</text>
</comment>
<dbReference type="InterPro" id="IPR032472">
    <property type="entry name" value="ArgoL2"/>
</dbReference>
<name>A0ABR4BKK5_9LECA</name>
<evidence type="ECO:0000313" key="3">
    <source>
        <dbReference type="Proteomes" id="UP001590951"/>
    </source>
</evidence>
<accession>A0ABR4BKK5</accession>